<dbReference type="RefSeq" id="WP_045531359.1">
    <property type="nucleotide sequence ID" value="NZ_AP014568.1"/>
</dbReference>
<feature type="transmembrane region" description="Helical" evidence="8">
    <location>
        <begin position="378"/>
        <end position="397"/>
    </location>
</feature>
<comment type="subcellular location">
    <subcellularLocation>
        <location evidence="1">Cell membrane</location>
        <topology evidence="1">Multi-pass membrane protein</topology>
    </subcellularLocation>
    <subcellularLocation>
        <location evidence="7">Membrane</location>
        <topology evidence="7">Multi-pass membrane protein</topology>
    </subcellularLocation>
</comment>
<dbReference type="PRINTS" id="PR01434">
    <property type="entry name" value="NADHDHGNASE5"/>
</dbReference>
<dbReference type="GO" id="GO:0005886">
    <property type="term" value="C:plasma membrane"/>
    <property type="evidence" value="ECO:0007669"/>
    <property type="project" value="UniProtKB-SubCell"/>
</dbReference>
<feature type="transmembrane region" description="Helical" evidence="8">
    <location>
        <begin position="457"/>
        <end position="478"/>
    </location>
</feature>
<feature type="transmembrane region" description="Helical" evidence="8">
    <location>
        <begin position="164"/>
        <end position="186"/>
    </location>
</feature>
<evidence type="ECO:0000256" key="4">
    <source>
        <dbReference type="ARBA" id="ARBA00022692"/>
    </source>
</evidence>
<evidence type="ECO:0000256" key="8">
    <source>
        <dbReference type="SAM" id="Phobius"/>
    </source>
</evidence>
<feature type="transmembrane region" description="Helical" evidence="8">
    <location>
        <begin position="417"/>
        <end position="436"/>
    </location>
</feature>
<dbReference type="PANTHER" id="PTHR42703:SF1">
    <property type="entry name" value="NA(+)_H(+) ANTIPORTER SUBUNIT D1"/>
    <property type="match status" value="1"/>
</dbReference>
<dbReference type="AlphaFoldDB" id="A0A060NGQ4"/>
<feature type="transmembrane region" description="Helical" evidence="8">
    <location>
        <begin position="111"/>
        <end position="128"/>
    </location>
</feature>
<keyword evidence="10" id="KW-0456">Lyase</keyword>
<dbReference type="InterPro" id="IPR001750">
    <property type="entry name" value="ND/Mrp_TM"/>
</dbReference>
<reference evidence="10 11" key="1">
    <citation type="journal article" date="2014" name="Nat. Commun.">
        <title>Physiological and genomic features of highly alkaliphilic hydrogen-utilizing Betaproteobacteria from a continental serpentinizing site.</title>
        <authorList>
            <person name="Suzuki S."/>
            <person name="Kuenen J.G."/>
            <person name="Schipper K."/>
            <person name="van der Velde S."/>
            <person name="Ishii S."/>
            <person name="Wu A."/>
            <person name="Sorokin D.Y."/>
            <person name="Tenney A."/>
            <person name="Meng X.Y."/>
            <person name="Morrill P.L."/>
            <person name="Kamagata Y."/>
            <person name="Muyzer G."/>
            <person name="Nealson K.H."/>
        </authorList>
    </citation>
    <scope>NUCLEOTIDE SEQUENCE [LARGE SCALE GENOMIC DNA]</scope>
    <source>
        <strain evidence="10 11">A1</strain>
    </source>
</reference>
<dbReference type="EMBL" id="AP014568">
    <property type="protein sequence ID" value="BAO80936.1"/>
    <property type="molecule type" value="Genomic_DNA"/>
</dbReference>
<evidence type="ECO:0000256" key="3">
    <source>
        <dbReference type="ARBA" id="ARBA00022475"/>
    </source>
</evidence>
<dbReference type="Proteomes" id="UP000067461">
    <property type="component" value="Chromosome"/>
</dbReference>
<feature type="transmembrane region" description="Helical" evidence="8">
    <location>
        <begin position="206"/>
        <end position="232"/>
    </location>
</feature>
<evidence type="ECO:0000313" key="10">
    <source>
        <dbReference type="EMBL" id="BAO80936.1"/>
    </source>
</evidence>
<feature type="transmembrane region" description="Helical" evidence="8">
    <location>
        <begin position="239"/>
        <end position="260"/>
    </location>
</feature>
<keyword evidence="11" id="KW-1185">Reference proteome</keyword>
<proteinExistence type="inferred from homology"/>
<protein>
    <submittedName>
        <fullName evidence="10">Formate hydrogenlyase subunit 3/Multisubunit Na+/H+ antiporter, MnhD subunit</fullName>
    </submittedName>
</protein>
<dbReference type="PANTHER" id="PTHR42703">
    <property type="entry name" value="NADH DEHYDROGENASE"/>
    <property type="match status" value="1"/>
</dbReference>
<feature type="transmembrane region" description="Helical" evidence="8">
    <location>
        <begin position="134"/>
        <end position="152"/>
    </location>
</feature>
<gene>
    <name evidence="10" type="ORF">SRAA_1082</name>
</gene>
<evidence type="ECO:0000313" key="11">
    <source>
        <dbReference type="Proteomes" id="UP000067461"/>
    </source>
</evidence>
<dbReference type="KEGG" id="cbaa:SRAA_1082"/>
<evidence type="ECO:0000256" key="2">
    <source>
        <dbReference type="ARBA" id="ARBA00005346"/>
    </source>
</evidence>
<sequence>MTEALLLPLLVLWPLAVGLGVYALPERASAALQGLGTLVLAGLIAAVFAATLASPEPLRAALGGWAAPLGIELVADRLAQAMLLLTLLVYAAVLLYAQAYFAPGSETAQRFWPLAWMLWAGLNAGYLSADLFNLYVALELVGLAAVGLTALTGQSTALAAALRYLLAALLASNLFLLAVVLLYAATGSLALDSIGAHLAAVGTAPWYAKLALALALVALALKTALAPLHFWLPAAHGNAVTPVSALLSALVLKVSLLILLRLWLEFAPALDLAALGLLLALLGMLASIWGGVLALTQRKIKMLIAYSSVSQVGYLFLPFAWLLPGGLGAALALEATLLHLLAHALAKAALFLAAGVLVLSAGRDDLVSLRGAVAREPLAFAALTLAGVSLIGLPPSLGFAAKWQMMQAALLADQWPWLLWLLGGTLLTAAYVFRMLRLAFLPTSEAFEARAPLPRQLSLCALALALLAALGGFGAAALSDWLAAETLLWPGSGA</sequence>
<dbReference type="GO" id="GO:0016829">
    <property type="term" value="F:lyase activity"/>
    <property type="evidence" value="ECO:0007669"/>
    <property type="project" value="UniProtKB-KW"/>
</dbReference>
<dbReference type="Pfam" id="PF00361">
    <property type="entry name" value="Proton_antipo_M"/>
    <property type="match status" value="1"/>
</dbReference>
<evidence type="ECO:0000256" key="5">
    <source>
        <dbReference type="ARBA" id="ARBA00022989"/>
    </source>
</evidence>
<evidence type="ECO:0000259" key="9">
    <source>
        <dbReference type="Pfam" id="PF00361"/>
    </source>
</evidence>
<feature type="transmembrane region" description="Helical" evidence="8">
    <location>
        <begin position="303"/>
        <end position="323"/>
    </location>
</feature>
<comment type="similarity">
    <text evidence="2">Belongs to the CPA3 antiporters (TC 2.A.63) subunit D family.</text>
</comment>
<dbReference type="InterPro" id="IPR050586">
    <property type="entry name" value="CPA3_Na-H_Antiporter_D"/>
</dbReference>
<keyword evidence="4 7" id="KW-0812">Transmembrane</keyword>
<accession>A0A060NGQ4</accession>
<feature type="transmembrane region" description="Helical" evidence="8">
    <location>
        <begin position="78"/>
        <end position="99"/>
    </location>
</feature>
<dbReference type="OrthoDB" id="9768329at2"/>
<keyword evidence="3" id="KW-1003">Cell membrane</keyword>
<keyword evidence="6 8" id="KW-0472">Membrane</keyword>
<dbReference type="HOGENOM" id="CLU_007100_9_5_4"/>
<feature type="transmembrane region" description="Helical" evidence="8">
    <location>
        <begin position="335"/>
        <end position="358"/>
    </location>
</feature>
<dbReference type="STRING" id="1458425.SRAA_1082"/>
<feature type="transmembrane region" description="Helical" evidence="8">
    <location>
        <begin position="272"/>
        <end position="296"/>
    </location>
</feature>
<organism evidence="10 11">
    <name type="scientific">Serpentinimonas raichei</name>
    <dbReference type="NCBI Taxonomy" id="1458425"/>
    <lineage>
        <taxon>Bacteria</taxon>
        <taxon>Pseudomonadati</taxon>
        <taxon>Pseudomonadota</taxon>
        <taxon>Betaproteobacteria</taxon>
        <taxon>Burkholderiales</taxon>
        <taxon>Comamonadaceae</taxon>
        <taxon>Serpentinimonas</taxon>
    </lineage>
</organism>
<evidence type="ECO:0000256" key="6">
    <source>
        <dbReference type="ARBA" id="ARBA00023136"/>
    </source>
</evidence>
<feature type="domain" description="NADH:quinone oxidoreductase/Mrp antiporter transmembrane" evidence="9">
    <location>
        <begin position="128"/>
        <end position="427"/>
    </location>
</feature>
<name>A0A060NGQ4_9BURK</name>
<feature type="transmembrane region" description="Helical" evidence="8">
    <location>
        <begin position="6"/>
        <end position="24"/>
    </location>
</feature>
<feature type="transmembrane region" description="Helical" evidence="8">
    <location>
        <begin position="31"/>
        <end position="53"/>
    </location>
</feature>
<evidence type="ECO:0000256" key="1">
    <source>
        <dbReference type="ARBA" id="ARBA00004651"/>
    </source>
</evidence>
<keyword evidence="5 8" id="KW-1133">Transmembrane helix</keyword>
<evidence type="ECO:0000256" key="7">
    <source>
        <dbReference type="RuleBase" id="RU000320"/>
    </source>
</evidence>